<comment type="caution">
    <text evidence="4">The sequence shown here is derived from an EMBL/GenBank/DDBJ whole genome shotgun (WGS) entry which is preliminary data.</text>
</comment>
<evidence type="ECO:0000259" key="3">
    <source>
        <dbReference type="Pfam" id="PF00724"/>
    </source>
</evidence>
<dbReference type="Gene3D" id="3.20.20.70">
    <property type="entry name" value="Aldolase class I"/>
    <property type="match status" value="1"/>
</dbReference>
<accession>A0AA41R0E9</accession>
<dbReference type="GO" id="GO:0016491">
    <property type="term" value="F:oxidoreductase activity"/>
    <property type="evidence" value="ECO:0007669"/>
    <property type="project" value="UniProtKB-KW"/>
</dbReference>
<keyword evidence="1" id="KW-0285">Flavoprotein</keyword>
<dbReference type="InterPro" id="IPR001155">
    <property type="entry name" value="OxRdtase_FMN_N"/>
</dbReference>
<reference evidence="4" key="1">
    <citation type="submission" date="2022-04" db="EMBL/GenBank/DDBJ databases">
        <title>Desulfatitalea alkaliphila sp. nov., a novel anaerobic sulfate-reducing bacterium isolated from terrestrial mud volcano, Taman Peninsula, Russia.</title>
        <authorList>
            <person name="Khomyakova M.A."/>
            <person name="Merkel A.Y."/>
            <person name="Slobodkin A.I."/>
        </authorList>
    </citation>
    <scope>NUCLEOTIDE SEQUENCE</scope>
    <source>
        <strain evidence="4">M08but</strain>
    </source>
</reference>
<dbReference type="RefSeq" id="WP_246902450.1">
    <property type="nucleotide sequence ID" value="NZ_JALJRB010000001.1"/>
</dbReference>
<keyword evidence="5" id="KW-1185">Reference proteome</keyword>
<evidence type="ECO:0000313" key="5">
    <source>
        <dbReference type="Proteomes" id="UP001165427"/>
    </source>
</evidence>
<dbReference type="CDD" id="cd02803">
    <property type="entry name" value="OYE_like_FMN_family"/>
    <property type="match status" value="1"/>
</dbReference>
<evidence type="ECO:0000256" key="1">
    <source>
        <dbReference type="ARBA" id="ARBA00022630"/>
    </source>
</evidence>
<gene>
    <name evidence="4" type="ORF">MRX98_01655</name>
</gene>
<organism evidence="4 5">
    <name type="scientific">Desulfatitalea alkaliphila</name>
    <dbReference type="NCBI Taxonomy" id="2929485"/>
    <lineage>
        <taxon>Bacteria</taxon>
        <taxon>Pseudomonadati</taxon>
        <taxon>Thermodesulfobacteriota</taxon>
        <taxon>Desulfobacteria</taxon>
        <taxon>Desulfobacterales</taxon>
        <taxon>Desulfosarcinaceae</taxon>
        <taxon>Desulfatitalea</taxon>
    </lineage>
</organism>
<evidence type="ECO:0000256" key="2">
    <source>
        <dbReference type="ARBA" id="ARBA00023002"/>
    </source>
</evidence>
<dbReference type="GO" id="GO:0010181">
    <property type="term" value="F:FMN binding"/>
    <property type="evidence" value="ECO:0007669"/>
    <property type="project" value="InterPro"/>
</dbReference>
<dbReference type="EMBL" id="JALJRB010000001">
    <property type="protein sequence ID" value="MCJ8499266.1"/>
    <property type="molecule type" value="Genomic_DNA"/>
</dbReference>
<dbReference type="PANTHER" id="PTHR43656">
    <property type="entry name" value="BINDING OXIDOREDUCTASE, PUTATIVE (AFU_ORTHOLOGUE AFUA_2G08260)-RELATED"/>
    <property type="match status" value="1"/>
</dbReference>
<proteinExistence type="predicted"/>
<dbReference type="Pfam" id="PF00724">
    <property type="entry name" value="Oxidored_FMN"/>
    <property type="match status" value="1"/>
</dbReference>
<sequence length="376" mass="40661">MTPAETLAQSFKIGSLTLKNRLTMAPLFLGYAQPDGTISDLLIDHYRRMAASGAAMIVVENVVVDPSGLGSPFTLRADDDRFVAGLAKLAATIKGEGALAFAQINHAGRYAFGPERIAPSAHPTGKVTPKAMRVAEIDAMVDAFAAAARRIQAAGFDGVEIHGGTGYLLVQFLSPRTNQRTDDYGGSPENRMRFPLRVVDAVRSAVGDAFPVGYRFLADEWQQDGLHLDETTPYAVALVERCIAYLSVMAGTYDAFALPEYNSAEKREGYMVHFADQVKAQLPQVPVITAGRIQTPATAAEIIERGSADLIGLARVLLADPLWPRKALGESNDPIVVCEPTCSLCMKRVMTGKPAFCSQWTKAERDAFLERIGEQP</sequence>
<feature type="domain" description="NADH:flavin oxidoreductase/NADH oxidase N-terminal" evidence="3">
    <location>
        <begin position="10"/>
        <end position="327"/>
    </location>
</feature>
<dbReference type="Proteomes" id="UP001165427">
    <property type="component" value="Unassembled WGS sequence"/>
</dbReference>
<dbReference type="AlphaFoldDB" id="A0AA41R0E9"/>
<evidence type="ECO:0000313" key="4">
    <source>
        <dbReference type="EMBL" id="MCJ8499266.1"/>
    </source>
</evidence>
<protein>
    <submittedName>
        <fullName evidence="4">NADH:flavin oxidoreductase</fullName>
    </submittedName>
</protein>
<dbReference type="InterPro" id="IPR051799">
    <property type="entry name" value="NADH_flavin_oxidoreductase"/>
</dbReference>
<dbReference type="PANTHER" id="PTHR43656:SF2">
    <property type="entry name" value="BINDING OXIDOREDUCTASE, PUTATIVE (AFU_ORTHOLOGUE AFUA_2G08260)-RELATED"/>
    <property type="match status" value="1"/>
</dbReference>
<dbReference type="SUPFAM" id="SSF51395">
    <property type="entry name" value="FMN-linked oxidoreductases"/>
    <property type="match status" value="1"/>
</dbReference>
<keyword evidence="2" id="KW-0560">Oxidoreductase</keyword>
<name>A0AA41R0E9_9BACT</name>
<dbReference type="InterPro" id="IPR013785">
    <property type="entry name" value="Aldolase_TIM"/>
</dbReference>